<dbReference type="InterPro" id="IPR036938">
    <property type="entry name" value="PAP2/HPO_sf"/>
</dbReference>
<dbReference type="RefSeq" id="WP_091506412.1">
    <property type="nucleotide sequence ID" value="NZ_FOLE01000001.1"/>
</dbReference>
<feature type="domain" description="Phosphatidic acid phosphatase type 2/haloperoxidase" evidence="2">
    <location>
        <begin position="62"/>
        <end position="177"/>
    </location>
</feature>
<protein>
    <submittedName>
        <fullName evidence="3">Undecaprenyl-diphosphatase</fullName>
    </submittedName>
</protein>
<keyword evidence="1" id="KW-0812">Transmembrane</keyword>
<accession>A0A1I1DQ76</accession>
<dbReference type="PANTHER" id="PTHR14969:SF13">
    <property type="entry name" value="AT30094P"/>
    <property type="match status" value="1"/>
</dbReference>
<keyword evidence="1" id="KW-1133">Transmembrane helix</keyword>
<feature type="transmembrane region" description="Helical" evidence="1">
    <location>
        <begin position="31"/>
        <end position="49"/>
    </location>
</feature>
<dbReference type="EMBL" id="FOLE01000001">
    <property type="protein sequence ID" value="SFB77149.1"/>
    <property type="molecule type" value="Genomic_DNA"/>
</dbReference>
<evidence type="ECO:0000313" key="3">
    <source>
        <dbReference type="EMBL" id="SFB77149.1"/>
    </source>
</evidence>
<keyword evidence="1" id="KW-0472">Membrane</keyword>
<dbReference type="Proteomes" id="UP000199514">
    <property type="component" value="Unassembled WGS sequence"/>
</dbReference>
<evidence type="ECO:0000259" key="2">
    <source>
        <dbReference type="SMART" id="SM00014"/>
    </source>
</evidence>
<evidence type="ECO:0000313" key="4">
    <source>
        <dbReference type="Proteomes" id="UP000199514"/>
    </source>
</evidence>
<feature type="transmembrane region" description="Helical" evidence="1">
    <location>
        <begin position="56"/>
        <end position="72"/>
    </location>
</feature>
<dbReference type="Pfam" id="PF01569">
    <property type="entry name" value="PAP2"/>
    <property type="match status" value="1"/>
</dbReference>
<reference evidence="3 4" key="1">
    <citation type="submission" date="2016-10" db="EMBL/GenBank/DDBJ databases">
        <authorList>
            <person name="de Groot N.N."/>
        </authorList>
    </citation>
    <scope>NUCLEOTIDE SEQUENCE [LARGE SCALE GENOMIC DNA]</scope>
    <source>
        <strain evidence="3 4">DSM 6793</strain>
    </source>
</reference>
<dbReference type="InterPro" id="IPR000326">
    <property type="entry name" value="PAP2/HPO"/>
</dbReference>
<dbReference type="PANTHER" id="PTHR14969">
    <property type="entry name" value="SPHINGOSINE-1-PHOSPHATE PHOSPHOHYDROLASE"/>
    <property type="match status" value="1"/>
</dbReference>
<dbReference type="OrthoDB" id="9789113at2"/>
<gene>
    <name evidence="3" type="ORF">SAMN05421780_101402</name>
</gene>
<organism evidence="3 4">
    <name type="scientific">Flexibacter flexilis DSM 6793</name>
    <dbReference type="NCBI Taxonomy" id="927664"/>
    <lineage>
        <taxon>Bacteria</taxon>
        <taxon>Pseudomonadati</taxon>
        <taxon>Bacteroidota</taxon>
        <taxon>Cytophagia</taxon>
        <taxon>Cytophagales</taxon>
        <taxon>Flexibacteraceae</taxon>
        <taxon>Flexibacter</taxon>
    </lineage>
</organism>
<dbReference type="AlphaFoldDB" id="A0A1I1DQ76"/>
<dbReference type="Gene3D" id="1.20.144.10">
    <property type="entry name" value="Phosphatidic acid phosphatase type 2/haloperoxidase"/>
    <property type="match status" value="1"/>
</dbReference>
<name>A0A1I1DQ76_9BACT</name>
<proteinExistence type="predicted"/>
<dbReference type="SMART" id="SM00014">
    <property type="entry name" value="acidPPc"/>
    <property type="match status" value="1"/>
</dbReference>
<feature type="transmembrane region" description="Helical" evidence="1">
    <location>
        <begin position="137"/>
        <end position="154"/>
    </location>
</feature>
<sequence>MIEKLIEFDHQLFLLLNGAHTAWLDAPMQLFSHRLAWLGLYAWLIYWLWKNALSKSVFAWQLAGIGLTLLLADRVSSGLLKPFFARLRPCHNPEFEGIIHLLEGCAGQFGFVSSHAANTFGAAMFFWLLWHKKWPSVRWLFAWAALVSYSRIYVGKHYPADVVAGACVGLACGWAAYWVYEQLKQRYAISV</sequence>
<dbReference type="STRING" id="927664.SAMN05421780_101402"/>
<feature type="transmembrane region" description="Helical" evidence="1">
    <location>
        <begin position="109"/>
        <end position="130"/>
    </location>
</feature>
<dbReference type="SUPFAM" id="SSF48317">
    <property type="entry name" value="Acid phosphatase/Vanadium-dependent haloperoxidase"/>
    <property type="match status" value="1"/>
</dbReference>
<evidence type="ECO:0000256" key="1">
    <source>
        <dbReference type="SAM" id="Phobius"/>
    </source>
</evidence>
<keyword evidence="4" id="KW-1185">Reference proteome</keyword>
<feature type="transmembrane region" description="Helical" evidence="1">
    <location>
        <begin position="160"/>
        <end position="180"/>
    </location>
</feature>